<dbReference type="OrthoDB" id="156252at2157"/>
<dbReference type="Gene3D" id="3.30.590.20">
    <property type="match status" value="1"/>
</dbReference>
<dbReference type="PANTHER" id="PTHR36510">
    <property type="entry name" value="GLUTAMATE--CYSTEINE LIGASE 2-RELATED"/>
    <property type="match status" value="1"/>
</dbReference>
<dbReference type="AlphaFoldDB" id="A0A8J8TCK6"/>
<proteinExistence type="predicted"/>
<dbReference type="EMBL" id="RKLU01000001">
    <property type="protein sequence ID" value="TQQ83618.1"/>
    <property type="molecule type" value="Genomic_DNA"/>
</dbReference>
<dbReference type="SUPFAM" id="SSF55931">
    <property type="entry name" value="Glutamine synthetase/guanido kinase"/>
    <property type="match status" value="1"/>
</dbReference>
<name>A0A8J8TCK6_9EURY</name>
<dbReference type="PANTHER" id="PTHR36510:SF1">
    <property type="entry name" value="GLUTAMATE--CYSTEINE LIGASE 2-RELATED"/>
    <property type="match status" value="1"/>
</dbReference>
<evidence type="ECO:0000313" key="1">
    <source>
        <dbReference type="EMBL" id="TQQ83618.1"/>
    </source>
</evidence>
<dbReference type="GO" id="GO:0042398">
    <property type="term" value="P:modified amino acid biosynthetic process"/>
    <property type="evidence" value="ECO:0007669"/>
    <property type="project" value="InterPro"/>
</dbReference>
<dbReference type="Pfam" id="PF04107">
    <property type="entry name" value="GCS2"/>
    <property type="match status" value="1"/>
</dbReference>
<dbReference type="InterPro" id="IPR006336">
    <property type="entry name" value="GCS2"/>
</dbReference>
<dbReference type="GO" id="GO:0004357">
    <property type="term" value="F:glutamate-cysteine ligase activity"/>
    <property type="evidence" value="ECO:0007669"/>
    <property type="project" value="InterPro"/>
</dbReference>
<protein>
    <submittedName>
        <fullName evidence="1">Glutamate--cysteine ligase</fullName>
    </submittedName>
</protein>
<evidence type="ECO:0000313" key="2">
    <source>
        <dbReference type="Proteomes" id="UP000705823"/>
    </source>
</evidence>
<reference evidence="1" key="1">
    <citation type="submission" date="2019-02" db="EMBL/GenBank/DDBJ databases">
        <title>Halonotius sp. a new haloarchaeum isolated from saline soil.</title>
        <authorList>
            <person name="Duran-Viseras A."/>
            <person name="Sanchez-Porro C."/>
            <person name="Ventosa A."/>
        </authorList>
    </citation>
    <scope>NUCLEOTIDE SEQUENCE</scope>
    <source>
        <strain evidence="1">F15B</strain>
    </source>
</reference>
<comment type="caution">
    <text evidence="1">The sequence shown here is derived from an EMBL/GenBank/DDBJ whole genome shotgun (WGS) entry which is preliminary data.</text>
</comment>
<organism evidence="1 2">
    <name type="scientific">Halonotius terrestris</name>
    <dbReference type="NCBI Taxonomy" id="2487750"/>
    <lineage>
        <taxon>Archaea</taxon>
        <taxon>Methanobacteriati</taxon>
        <taxon>Methanobacteriota</taxon>
        <taxon>Stenosarchaea group</taxon>
        <taxon>Halobacteria</taxon>
        <taxon>Halobacteriales</taxon>
        <taxon>Haloferacaceae</taxon>
        <taxon>Halonotius</taxon>
    </lineage>
</organism>
<dbReference type="InterPro" id="IPR050141">
    <property type="entry name" value="GCL_type2/YbdK_subfam"/>
</dbReference>
<accession>A0A8J8TCK6</accession>
<dbReference type="RefSeq" id="WP_142978535.1">
    <property type="nucleotide sequence ID" value="NZ_RKLU01000001.1"/>
</dbReference>
<sequence>MSSHEPRKRSIEVEYWVVDDEGYLTRPGALIDLPGAEREFVEPMLEIKTTPCASTAELRAELFERIRAALDRGDELGKRLVPLATPLNHEEIREIPCDRTRIQNEVVGEDFQYVRHCAGTHIHIEQQPGRAVEQLNTLIALDPALALVNSARHFRGEPLAAGARSQCYRRLAYDDLTDQGELWPYVDDREGWNERLQAGYERFREQALATGIDETTFEHCFDPESAVWTPVQLREEFGTVEWRSPDTTLPSRTVQLADTIADVAGDLSGCEVQIGGDTGRVDDDKIVLPDFDAVTDYVDTAIHEGLTESLAAYLTRMGFDPQAFAPITQTFDHDDTIDRETARRLRLEYADRLREDVRQSAAVAAD</sequence>
<dbReference type="Proteomes" id="UP000705823">
    <property type="component" value="Unassembled WGS sequence"/>
</dbReference>
<keyword evidence="2" id="KW-1185">Reference proteome</keyword>
<gene>
    <name evidence="1" type="ORF">EGH24_02170</name>
</gene>
<dbReference type="InterPro" id="IPR014746">
    <property type="entry name" value="Gln_synth/guanido_kin_cat_dom"/>
</dbReference>
<keyword evidence="1" id="KW-0436">Ligase</keyword>